<reference evidence="2 3" key="1">
    <citation type="submission" date="2019-07" db="EMBL/GenBank/DDBJ databases">
        <title>Complete genome of Thermococcus acidophilus.</title>
        <authorList>
            <person name="Li X."/>
        </authorList>
    </citation>
    <scope>NUCLEOTIDE SEQUENCE [LARGE SCALE GENOMIC DNA]</scope>
    <source>
        <strain evidence="2 3">SY113</strain>
    </source>
</reference>
<accession>A0A5C0SLG4</accession>
<keyword evidence="3" id="KW-1185">Reference proteome</keyword>
<dbReference type="RefSeq" id="WP_148883170.1">
    <property type="nucleotide sequence ID" value="NZ_CP041932.1"/>
</dbReference>
<dbReference type="Proteomes" id="UP000322631">
    <property type="component" value="Chromosome"/>
</dbReference>
<feature type="region of interest" description="Disordered" evidence="1">
    <location>
        <begin position="280"/>
        <end position="316"/>
    </location>
</feature>
<gene>
    <name evidence="2" type="ORF">FPV09_09150</name>
</gene>
<sequence length="342" mass="38234">MSRLMSYLSFLVLALLLFFPLTSAQEVYEVKYAVMSNGSDALIPLQILTYVPYCPPLSGINCANATTGEVLGGEEHLFYFNGSQLYLLNFTPAFRALYPNYSTLLDQSRALYHYTLGQSLNGARFINGSWYLDLTFYPPMTHVHGIYLFNPKNFCIEPVNVSWLKLPGGKISNEINGWRIELQSPSFQKWDYVNVSDVWVTMSENALRWSPGPTEVVNSSVFPIYFLLKKEGHVKNITLVYLNMNVTRDDFVPPNTPVPGYWFPDSVKIANVTVCEKASTNTGKAGENVTANSTDTPHTTPIKTTPSHPPSTKENSKICGPGLVTLLAVIPVLMGRLKRRVE</sequence>
<organism evidence="2 3">
    <name type="scientific">Thermococcus aciditolerans</name>
    <dbReference type="NCBI Taxonomy" id="2598455"/>
    <lineage>
        <taxon>Archaea</taxon>
        <taxon>Methanobacteriati</taxon>
        <taxon>Methanobacteriota</taxon>
        <taxon>Thermococci</taxon>
        <taxon>Thermococcales</taxon>
        <taxon>Thermococcaceae</taxon>
        <taxon>Thermococcus</taxon>
    </lineage>
</organism>
<evidence type="ECO:0000313" key="3">
    <source>
        <dbReference type="Proteomes" id="UP000322631"/>
    </source>
</evidence>
<dbReference type="GeneID" id="41610019"/>
<protein>
    <submittedName>
        <fullName evidence="2">CGP-CTERM sorting domain-containing protein</fullName>
    </submittedName>
</protein>
<dbReference type="EMBL" id="CP041932">
    <property type="protein sequence ID" value="QEK15233.1"/>
    <property type="molecule type" value="Genomic_DNA"/>
</dbReference>
<dbReference type="AlphaFoldDB" id="A0A5C0SLG4"/>
<feature type="compositionally biased region" description="Low complexity" evidence="1">
    <location>
        <begin position="294"/>
        <end position="313"/>
    </location>
</feature>
<dbReference type="KEGG" id="them:FPV09_09150"/>
<dbReference type="InterPro" id="IPR027552">
    <property type="entry name" value="CGP_CTERM"/>
</dbReference>
<evidence type="ECO:0000256" key="1">
    <source>
        <dbReference type="SAM" id="MobiDB-lite"/>
    </source>
</evidence>
<feature type="compositionally biased region" description="Polar residues" evidence="1">
    <location>
        <begin position="280"/>
        <end position="293"/>
    </location>
</feature>
<name>A0A5C0SLG4_9EURY</name>
<dbReference type="NCBIfam" id="TIGR04288">
    <property type="entry name" value="CGP_CTERM"/>
    <property type="match status" value="1"/>
</dbReference>
<evidence type="ECO:0000313" key="2">
    <source>
        <dbReference type="EMBL" id="QEK15233.1"/>
    </source>
</evidence>
<proteinExistence type="predicted"/>